<keyword evidence="1" id="KW-0812">Transmembrane</keyword>
<keyword evidence="3" id="KW-1185">Reference proteome</keyword>
<evidence type="ECO:0000313" key="3">
    <source>
        <dbReference type="Proteomes" id="UP001564626"/>
    </source>
</evidence>
<gene>
    <name evidence="2" type="ORF">AB8O55_18335</name>
</gene>
<proteinExistence type="predicted"/>
<reference evidence="2 3" key="1">
    <citation type="submission" date="2024-08" db="EMBL/GenBank/DDBJ databases">
        <title>Genome mining of Saccharopolyspora cebuensis PGLac3 from Nigerian medicinal plant.</title>
        <authorList>
            <person name="Ezeobiora C.E."/>
            <person name="Igbokwe N.H."/>
            <person name="Amin D.H."/>
            <person name="Mendie U.E."/>
        </authorList>
    </citation>
    <scope>NUCLEOTIDE SEQUENCE [LARGE SCALE GENOMIC DNA]</scope>
    <source>
        <strain evidence="2 3">PGLac3</strain>
    </source>
</reference>
<feature type="transmembrane region" description="Helical" evidence="1">
    <location>
        <begin position="6"/>
        <end position="30"/>
    </location>
</feature>
<sequence>MLSGAVGILLPAVVGLLAGGGAGALVAVLLRPGAGGPPRQR</sequence>
<protein>
    <submittedName>
        <fullName evidence="2">Uncharacterized protein</fullName>
    </submittedName>
</protein>
<keyword evidence="1" id="KW-0472">Membrane</keyword>
<name>A0ABV4CNI6_9PSEU</name>
<evidence type="ECO:0000256" key="1">
    <source>
        <dbReference type="SAM" id="Phobius"/>
    </source>
</evidence>
<dbReference type="RefSeq" id="WP_345357755.1">
    <property type="nucleotide sequence ID" value="NZ_BAABII010000003.1"/>
</dbReference>
<evidence type="ECO:0000313" key="2">
    <source>
        <dbReference type="EMBL" id="MEY8041366.1"/>
    </source>
</evidence>
<dbReference type="Proteomes" id="UP001564626">
    <property type="component" value="Unassembled WGS sequence"/>
</dbReference>
<accession>A0ABV4CNI6</accession>
<comment type="caution">
    <text evidence="2">The sequence shown here is derived from an EMBL/GenBank/DDBJ whole genome shotgun (WGS) entry which is preliminary data.</text>
</comment>
<keyword evidence="1" id="KW-1133">Transmembrane helix</keyword>
<dbReference type="EMBL" id="JBGEHV010000035">
    <property type="protein sequence ID" value="MEY8041366.1"/>
    <property type="molecule type" value="Genomic_DNA"/>
</dbReference>
<organism evidence="2 3">
    <name type="scientific">Saccharopolyspora cebuensis</name>
    <dbReference type="NCBI Taxonomy" id="418759"/>
    <lineage>
        <taxon>Bacteria</taxon>
        <taxon>Bacillati</taxon>
        <taxon>Actinomycetota</taxon>
        <taxon>Actinomycetes</taxon>
        <taxon>Pseudonocardiales</taxon>
        <taxon>Pseudonocardiaceae</taxon>
        <taxon>Saccharopolyspora</taxon>
    </lineage>
</organism>